<proteinExistence type="predicted"/>
<feature type="DNA-binding region" description="H-T-H motif" evidence="4">
    <location>
        <begin position="33"/>
        <end position="52"/>
    </location>
</feature>
<evidence type="ECO:0000256" key="2">
    <source>
        <dbReference type="ARBA" id="ARBA00023125"/>
    </source>
</evidence>
<evidence type="ECO:0000313" key="6">
    <source>
        <dbReference type="EMBL" id="RRD03272.1"/>
    </source>
</evidence>
<protein>
    <submittedName>
        <fullName evidence="6">TetR/AcrR family transcriptional regulator</fullName>
    </submittedName>
</protein>
<reference evidence="6 7" key="1">
    <citation type="submission" date="2018-11" db="EMBL/GenBank/DDBJ databases">
        <title>Genomes From Bacteria Associated with the Canine Oral Cavity: a Test Case for Automated Genome-Based Taxonomic Assignment.</title>
        <authorList>
            <person name="Coil D.A."/>
            <person name="Jospin G."/>
            <person name="Darling A.E."/>
            <person name="Wallis C."/>
            <person name="Davis I.J."/>
            <person name="Harris S."/>
            <person name="Eisen J.A."/>
            <person name="Holcombe L.J."/>
            <person name="O'Flynn C."/>
        </authorList>
    </citation>
    <scope>NUCLEOTIDE SEQUENCE [LARGE SCALE GENOMIC DNA]</scope>
    <source>
        <strain evidence="6 7">OH887_COT-365</strain>
    </source>
</reference>
<dbReference type="PRINTS" id="PR00455">
    <property type="entry name" value="HTHTETR"/>
</dbReference>
<name>A0A3P1T173_9ACTN</name>
<dbReference type="Pfam" id="PF00440">
    <property type="entry name" value="TetR_N"/>
    <property type="match status" value="1"/>
</dbReference>
<comment type="caution">
    <text evidence="6">The sequence shown here is derived from an EMBL/GenBank/DDBJ whole genome shotgun (WGS) entry which is preliminary data.</text>
</comment>
<evidence type="ECO:0000256" key="3">
    <source>
        <dbReference type="ARBA" id="ARBA00023163"/>
    </source>
</evidence>
<keyword evidence="2 4" id="KW-0238">DNA-binding</keyword>
<evidence type="ECO:0000259" key="5">
    <source>
        <dbReference type="PROSITE" id="PS50977"/>
    </source>
</evidence>
<feature type="domain" description="HTH tetR-type" evidence="5">
    <location>
        <begin position="10"/>
        <end position="70"/>
    </location>
</feature>
<organism evidence="6 7">
    <name type="scientific">Arachnia propionica</name>
    <dbReference type="NCBI Taxonomy" id="1750"/>
    <lineage>
        <taxon>Bacteria</taxon>
        <taxon>Bacillati</taxon>
        <taxon>Actinomycetota</taxon>
        <taxon>Actinomycetes</taxon>
        <taxon>Propionibacteriales</taxon>
        <taxon>Propionibacteriaceae</taxon>
        <taxon>Arachnia</taxon>
    </lineage>
</organism>
<dbReference type="GO" id="GO:0003700">
    <property type="term" value="F:DNA-binding transcription factor activity"/>
    <property type="evidence" value="ECO:0007669"/>
    <property type="project" value="TreeGrafter"/>
</dbReference>
<dbReference type="SUPFAM" id="SSF48498">
    <property type="entry name" value="Tetracyclin repressor-like, C-terminal domain"/>
    <property type="match status" value="1"/>
</dbReference>
<dbReference type="InterPro" id="IPR036271">
    <property type="entry name" value="Tet_transcr_reg_TetR-rel_C_sf"/>
</dbReference>
<keyword evidence="3" id="KW-0804">Transcription</keyword>
<dbReference type="OrthoDB" id="3731192at2"/>
<dbReference type="InterPro" id="IPR001647">
    <property type="entry name" value="HTH_TetR"/>
</dbReference>
<dbReference type="EMBL" id="RQZG01000024">
    <property type="protein sequence ID" value="RRD03272.1"/>
    <property type="molecule type" value="Genomic_DNA"/>
</dbReference>
<gene>
    <name evidence="6" type="ORF">EII34_14840</name>
</gene>
<dbReference type="AlphaFoldDB" id="A0A3P1T173"/>
<dbReference type="InterPro" id="IPR041490">
    <property type="entry name" value="KstR2_TetR_C"/>
</dbReference>
<evidence type="ECO:0000313" key="7">
    <source>
        <dbReference type="Proteomes" id="UP000280819"/>
    </source>
</evidence>
<keyword evidence="1" id="KW-0805">Transcription regulation</keyword>
<dbReference type="Gene3D" id="1.10.357.10">
    <property type="entry name" value="Tetracycline Repressor, domain 2"/>
    <property type="match status" value="1"/>
</dbReference>
<dbReference type="PANTHER" id="PTHR30055">
    <property type="entry name" value="HTH-TYPE TRANSCRIPTIONAL REGULATOR RUTR"/>
    <property type="match status" value="1"/>
</dbReference>
<dbReference type="Pfam" id="PF17932">
    <property type="entry name" value="TetR_C_24"/>
    <property type="match status" value="1"/>
</dbReference>
<sequence>MSERVARRRAETRRRIVETAMRLFTERGYDAVAVADITEAADVAKGTFFTHFPSKRDIFRYFGGEAVETMEATVDDEGTAEEQLTAMLLAAVEWHRNNQELSRQMYLVRSFNFSTDLGSENQQRFSRVVVGLLRRGVETGEFRADLDLDAATALIQGAYYLSLLGWHSTPSGPSPDDRLRALLHVLFQGMT</sequence>
<dbReference type="PANTHER" id="PTHR30055:SF234">
    <property type="entry name" value="HTH-TYPE TRANSCRIPTIONAL REGULATOR BETI"/>
    <property type="match status" value="1"/>
</dbReference>
<dbReference type="GO" id="GO:0000976">
    <property type="term" value="F:transcription cis-regulatory region binding"/>
    <property type="evidence" value="ECO:0007669"/>
    <property type="project" value="TreeGrafter"/>
</dbReference>
<evidence type="ECO:0000256" key="1">
    <source>
        <dbReference type="ARBA" id="ARBA00023015"/>
    </source>
</evidence>
<dbReference type="SUPFAM" id="SSF46689">
    <property type="entry name" value="Homeodomain-like"/>
    <property type="match status" value="1"/>
</dbReference>
<dbReference type="InterPro" id="IPR009057">
    <property type="entry name" value="Homeodomain-like_sf"/>
</dbReference>
<dbReference type="PROSITE" id="PS50977">
    <property type="entry name" value="HTH_TETR_2"/>
    <property type="match status" value="1"/>
</dbReference>
<dbReference type="InterPro" id="IPR050109">
    <property type="entry name" value="HTH-type_TetR-like_transc_reg"/>
</dbReference>
<dbReference type="Proteomes" id="UP000280819">
    <property type="component" value="Unassembled WGS sequence"/>
</dbReference>
<evidence type="ECO:0000256" key="4">
    <source>
        <dbReference type="PROSITE-ProRule" id="PRU00335"/>
    </source>
</evidence>
<dbReference type="RefSeq" id="WP_124845949.1">
    <property type="nucleotide sequence ID" value="NZ_RQZG01000024.1"/>
</dbReference>
<accession>A0A3P1T173</accession>